<keyword evidence="3" id="KW-1185">Reference proteome</keyword>
<reference evidence="2 3" key="1">
    <citation type="submission" date="2019-08" db="EMBL/GenBank/DDBJ databases">
        <authorList>
            <person name="Herpell B J."/>
        </authorList>
    </citation>
    <scope>NUCLEOTIDE SEQUENCE [LARGE SCALE GENOMIC DNA]</scope>
    <source>
        <strain evidence="3">Msb3</strain>
    </source>
</reference>
<sequence length="73" mass="8130">MTRLQNEPRVIRGRLGAAKKRQSLGDILVEVCRERATSAEWQRIAADAQQRHDEQGALKDSGALRAARPVEHG</sequence>
<gene>
    <name evidence="2" type="ORF">PDMSB3_0062</name>
</gene>
<proteinExistence type="predicted"/>
<dbReference type="EMBL" id="LR699553">
    <property type="protein sequence ID" value="VVD26524.1"/>
    <property type="molecule type" value="Genomic_DNA"/>
</dbReference>
<name>A0A5Q4ZC40_9BURK</name>
<feature type="region of interest" description="Disordered" evidence="1">
    <location>
        <begin position="48"/>
        <end position="73"/>
    </location>
</feature>
<dbReference type="Proteomes" id="UP000325811">
    <property type="component" value="Chromosome I"/>
</dbReference>
<dbReference type="AlphaFoldDB" id="A0A5Q4ZC40"/>
<dbReference type="KEGG" id="pdio:PDMSB3_0062"/>
<protein>
    <submittedName>
        <fullName evidence="2">Uncharacterized protein</fullName>
    </submittedName>
</protein>
<organism evidence="2 3">
    <name type="scientific">Paraburkholderia dioscoreae</name>
    <dbReference type="NCBI Taxonomy" id="2604047"/>
    <lineage>
        <taxon>Bacteria</taxon>
        <taxon>Pseudomonadati</taxon>
        <taxon>Pseudomonadota</taxon>
        <taxon>Betaproteobacteria</taxon>
        <taxon>Burkholderiales</taxon>
        <taxon>Burkholderiaceae</taxon>
        <taxon>Paraburkholderia</taxon>
    </lineage>
</organism>
<evidence type="ECO:0000313" key="3">
    <source>
        <dbReference type="Proteomes" id="UP000325811"/>
    </source>
</evidence>
<accession>A0A5Q4ZC40</accession>
<evidence type="ECO:0000313" key="2">
    <source>
        <dbReference type="EMBL" id="VVD26524.1"/>
    </source>
</evidence>
<evidence type="ECO:0000256" key="1">
    <source>
        <dbReference type="SAM" id="MobiDB-lite"/>
    </source>
</evidence>